<dbReference type="AlphaFoldDB" id="A0A096BKA6"/>
<dbReference type="HAMAP" id="MF_00267">
    <property type="entry name" value="MinC"/>
    <property type="match status" value="1"/>
</dbReference>
<dbReference type="GO" id="GO:0000917">
    <property type="term" value="P:division septum assembly"/>
    <property type="evidence" value="ECO:0007669"/>
    <property type="project" value="UniProtKB-KW"/>
</dbReference>
<evidence type="ECO:0000313" key="10">
    <source>
        <dbReference type="EMBL" id="KGG81178.1"/>
    </source>
</evidence>
<keyword evidence="2 7" id="KW-0132">Cell division</keyword>
<evidence type="ECO:0000313" key="11">
    <source>
        <dbReference type="Proteomes" id="UP000029622"/>
    </source>
</evidence>
<dbReference type="InterPro" id="IPR013033">
    <property type="entry name" value="MinC"/>
</dbReference>
<sequence length="215" mass="24223">MEENLVIFKGKKEGIYIYIKDGNFQNIKRQLEEKLEKAKVFFQGGKVKCIKGKRLSPEEKRELIILIQNKYGISVDEKHELEEKNNQISETNLNTESFFEGIREGKTKFIRATIRSGQYVEYDGNLVILGDVNAGAEVKAKGNIIILGVLRGIAHAGCDGNKDAIVAAFSLQPTQLRIAEVIARSPDDEKDKPKWPEVASIKDGKMLIEPYLTKK</sequence>
<feature type="domain" description="Septum formation inhibitor MinC N-terminal" evidence="9">
    <location>
        <begin position="6"/>
        <end position="72"/>
    </location>
</feature>
<dbReference type="InterPro" id="IPR005526">
    <property type="entry name" value="Septum_form_inhib_MinC_C"/>
</dbReference>
<evidence type="ECO:0000259" key="9">
    <source>
        <dbReference type="Pfam" id="PF05209"/>
    </source>
</evidence>
<dbReference type="GO" id="GO:0051302">
    <property type="term" value="P:regulation of cell division"/>
    <property type="evidence" value="ECO:0007669"/>
    <property type="project" value="InterPro"/>
</dbReference>
<dbReference type="InterPro" id="IPR036145">
    <property type="entry name" value="MinC_C_sf"/>
</dbReference>
<dbReference type="STRING" id="1156417.Y919_01985"/>
<protein>
    <recommendedName>
        <fullName evidence="7">Probable septum site-determining protein MinC</fullName>
    </recommendedName>
</protein>
<evidence type="ECO:0000256" key="4">
    <source>
        <dbReference type="ARBA" id="ARBA00023306"/>
    </source>
</evidence>
<evidence type="ECO:0000256" key="6">
    <source>
        <dbReference type="ARBA" id="ARBA00046874"/>
    </source>
</evidence>
<dbReference type="PANTHER" id="PTHR34108">
    <property type="entry name" value="SEPTUM SITE-DETERMINING PROTEIN MINC"/>
    <property type="match status" value="1"/>
</dbReference>
<dbReference type="GO" id="GO:0000902">
    <property type="term" value="P:cell morphogenesis"/>
    <property type="evidence" value="ECO:0007669"/>
    <property type="project" value="InterPro"/>
</dbReference>
<evidence type="ECO:0000256" key="5">
    <source>
        <dbReference type="ARBA" id="ARBA00025606"/>
    </source>
</evidence>
<dbReference type="Gene3D" id="3.30.160.540">
    <property type="match status" value="1"/>
</dbReference>
<comment type="caution">
    <text evidence="10">The sequence shown here is derived from an EMBL/GenBank/DDBJ whole genome shotgun (WGS) entry which is preliminary data.</text>
</comment>
<organism evidence="10 11">
    <name type="scientific">Caloranaerobacter azorensis H53214</name>
    <dbReference type="NCBI Taxonomy" id="1156417"/>
    <lineage>
        <taxon>Bacteria</taxon>
        <taxon>Bacillati</taxon>
        <taxon>Bacillota</taxon>
        <taxon>Tissierellia</taxon>
        <taxon>Tissierellales</taxon>
        <taxon>Thermohalobacteraceae</taxon>
        <taxon>Caloranaerobacter</taxon>
    </lineage>
</organism>
<dbReference type="Gene3D" id="2.160.20.70">
    <property type="match status" value="1"/>
</dbReference>
<dbReference type="Proteomes" id="UP000029622">
    <property type="component" value="Unassembled WGS sequence"/>
</dbReference>
<reference evidence="10 11" key="1">
    <citation type="submission" date="2013-12" db="EMBL/GenBank/DDBJ databases">
        <title>Draft genome sequence of Caloranaerobacter sp. H53214.</title>
        <authorList>
            <person name="Jiang L.J."/>
            <person name="Shao Z.Z."/>
            <person name="Long M.N."/>
        </authorList>
    </citation>
    <scope>NUCLEOTIDE SEQUENCE [LARGE SCALE GENOMIC DNA]</scope>
    <source>
        <strain evidence="10 11">H53214</strain>
    </source>
</reference>
<evidence type="ECO:0000256" key="3">
    <source>
        <dbReference type="ARBA" id="ARBA00023210"/>
    </source>
</evidence>
<keyword evidence="4 7" id="KW-0131">Cell cycle</keyword>
<dbReference type="PANTHER" id="PTHR34108:SF1">
    <property type="entry name" value="SEPTUM SITE-DETERMINING PROTEIN MINC"/>
    <property type="match status" value="1"/>
</dbReference>
<feature type="domain" description="Septum formation inhibitor MinC C-terminal" evidence="8">
    <location>
        <begin position="109"/>
        <end position="208"/>
    </location>
</feature>
<dbReference type="InterPro" id="IPR016098">
    <property type="entry name" value="CAP/MinC_C"/>
</dbReference>
<dbReference type="NCBIfam" id="TIGR01222">
    <property type="entry name" value="minC"/>
    <property type="match status" value="1"/>
</dbReference>
<dbReference type="InterPro" id="IPR007874">
    <property type="entry name" value="MinC_N"/>
</dbReference>
<comment type="function">
    <text evidence="5 7">Cell division inhibitor that blocks the formation of polar Z ring septums. Rapidly oscillates between the poles of the cell to destabilize FtsZ filaments that have formed before they mature into polar Z rings. Prevents FtsZ polymerization.</text>
</comment>
<comment type="subunit">
    <text evidence="6 7">Interacts with MinD and FtsZ.</text>
</comment>
<proteinExistence type="inferred from homology"/>
<comment type="similarity">
    <text evidence="1 7">Belongs to the MinC family.</text>
</comment>
<name>A0A096BKA6_9FIRM</name>
<dbReference type="EMBL" id="AZTB01000005">
    <property type="protein sequence ID" value="KGG81178.1"/>
    <property type="molecule type" value="Genomic_DNA"/>
</dbReference>
<accession>A0A096BKA6</accession>
<evidence type="ECO:0000256" key="1">
    <source>
        <dbReference type="ARBA" id="ARBA00006291"/>
    </source>
</evidence>
<evidence type="ECO:0000259" key="8">
    <source>
        <dbReference type="Pfam" id="PF03775"/>
    </source>
</evidence>
<keyword evidence="3 7" id="KW-0717">Septation</keyword>
<evidence type="ECO:0000256" key="2">
    <source>
        <dbReference type="ARBA" id="ARBA00022618"/>
    </source>
</evidence>
<dbReference type="Pfam" id="PF05209">
    <property type="entry name" value="MinC_N"/>
    <property type="match status" value="1"/>
</dbReference>
<gene>
    <name evidence="7" type="primary">minC</name>
    <name evidence="10" type="ORF">Y919_01985</name>
</gene>
<dbReference type="SUPFAM" id="SSF63848">
    <property type="entry name" value="Cell-division inhibitor MinC, C-terminal domain"/>
    <property type="match status" value="1"/>
</dbReference>
<evidence type="ECO:0000256" key="7">
    <source>
        <dbReference type="HAMAP-Rule" id="MF_00267"/>
    </source>
</evidence>
<dbReference type="Pfam" id="PF03775">
    <property type="entry name" value="MinC_C"/>
    <property type="match status" value="1"/>
</dbReference>
<dbReference type="RefSeq" id="WP_035161896.1">
    <property type="nucleotide sequence ID" value="NZ_AZTB01000005.1"/>
</dbReference>
<dbReference type="GO" id="GO:1901891">
    <property type="term" value="P:regulation of cell septum assembly"/>
    <property type="evidence" value="ECO:0007669"/>
    <property type="project" value="InterPro"/>
</dbReference>